<reference evidence="1" key="1">
    <citation type="submission" date="2021-02" db="EMBL/GenBank/DDBJ databases">
        <authorList>
            <person name="Dougan E. K."/>
            <person name="Rhodes N."/>
            <person name="Thang M."/>
            <person name="Chan C."/>
        </authorList>
    </citation>
    <scope>NUCLEOTIDE SEQUENCE</scope>
</reference>
<sequence>MLRFKRVLATYGLIDSQQGAWNLTDRDAVDELVNIFEINEDSFKSMVQRSTVWNSRTSRVTTRASMVSVGANAV</sequence>
<protein>
    <submittedName>
        <fullName evidence="1">Uncharacterized protein</fullName>
    </submittedName>
</protein>
<dbReference type="OrthoDB" id="437221at2759"/>
<organism evidence="1 2">
    <name type="scientific">Symbiodinium natans</name>
    <dbReference type="NCBI Taxonomy" id="878477"/>
    <lineage>
        <taxon>Eukaryota</taxon>
        <taxon>Sar</taxon>
        <taxon>Alveolata</taxon>
        <taxon>Dinophyceae</taxon>
        <taxon>Suessiales</taxon>
        <taxon>Symbiodiniaceae</taxon>
        <taxon>Symbiodinium</taxon>
    </lineage>
</organism>
<evidence type="ECO:0000313" key="1">
    <source>
        <dbReference type="EMBL" id="CAE7566602.1"/>
    </source>
</evidence>
<dbReference type="EMBL" id="CAJNDS010002694">
    <property type="protein sequence ID" value="CAE7566602.1"/>
    <property type="molecule type" value="Genomic_DNA"/>
</dbReference>
<dbReference type="AlphaFoldDB" id="A0A812U843"/>
<dbReference type="Proteomes" id="UP000604046">
    <property type="component" value="Unassembled WGS sequence"/>
</dbReference>
<accession>A0A812U843</accession>
<gene>
    <name evidence="1" type="ORF">SNAT2548_LOCUS32124</name>
</gene>
<proteinExistence type="predicted"/>
<keyword evidence="2" id="KW-1185">Reference proteome</keyword>
<comment type="caution">
    <text evidence="1">The sequence shown here is derived from an EMBL/GenBank/DDBJ whole genome shotgun (WGS) entry which is preliminary data.</text>
</comment>
<evidence type="ECO:0000313" key="2">
    <source>
        <dbReference type="Proteomes" id="UP000604046"/>
    </source>
</evidence>
<name>A0A812U843_9DINO</name>